<dbReference type="HOGENOM" id="CLU_2582296_0_0_9"/>
<dbReference type="AlphaFoldDB" id="E6TVI0"/>
<dbReference type="KEGG" id="bco:Bcell_2742"/>
<evidence type="ECO:0000313" key="2">
    <source>
        <dbReference type="Proteomes" id="UP000001401"/>
    </source>
</evidence>
<sequence>MSKINITTWLQVMEIQTSVLNSIDLLVGDPVMSREDIALRLLDTMEHIESINEVVRDEVFSTEVPNLRSQVGGKLDDNKG</sequence>
<organism evidence="1 2">
    <name type="scientific">Evansella cellulosilytica (strain ATCC 21833 / DSM 2522 / FERM P-1141 / JCM 9156 / N-4)</name>
    <name type="common">Bacillus cellulosilyticus</name>
    <dbReference type="NCBI Taxonomy" id="649639"/>
    <lineage>
        <taxon>Bacteria</taxon>
        <taxon>Bacillati</taxon>
        <taxon>Bacillota</taxon>
        <taxon>Bacilli</taxon>
        <taxon>Bacillales</taxon>
        <taxon>Bacillaceae</taxon>
        <taxon>Evansella</taxon>
    </lineage>
</organism>
<proteinExistence type="predicted"/>
<dbReference type="EMBL" id="CP002394">
    <property type="protein sequence ID" value="ADU30997.1"/>
    <property type="molecule type" value="Genomic_DNA"/>
</dbReference>
<gene>
    <name evidence="1" type="ordered locus">Bcell_2742</name>
</gene>
<dbReference type="Proteomes" id="UP000001401">
    <property type="component" value="Chromosome"/>
</dbReference>
<name>E6TVI0_EVAC2</name>
<evidence type="ECO:0000313" key="1">
    <source>
        <dbReference type="EMBL" id="ADU30997.1"/>
    </source>
</evidence>
<dbReference type="RefSeq" id="WP_013489330.1">
    <property type="nucleotide sequence ID" value="NC_014829.1"/>
</dbReference>
<protein>
    <submittedName>
        <fullName evidence="1">Uncharacterized protein</fullName>
    </submittedName>
</protein>
<keyword evidence="2" id="KW-1185">Reference proteome</keyword>
<accession>E6TVI0</accession>
<reference evidence="1 2" key="1">
    <citation type="submission" date="2010-12" db="EMBL/GenBank/DDBJ databases">
        <title>Complete sequence of Bacillus cellulosilyticus DSM 2522.</title>
        <authorList>
            <consortium name="US DOE Joint Genome Institute"/>
            <person name="Lucas S."/>
            <person name="Copeland A."/>
            <person name="Lapidus A."/>
            <person name="Cheng J.-F."/>
            <person name="Bruce D."/>
            <person name="Goodwin L."/>
            <person name="Pitluck S."/>
            <person name="Chertkov O."/>
            <person name="Detter J.C."/>
            <person name="Han C."/>
            <person name="Tapia R."/>
            <person name="Land M."/>
            <person name="Hauser L."/>
            <person name="Jeffries C."/>
            <person name="Kyrpides N."/>
            <person name="Ivanova N."/>
            <person name="Mikhailova N."/>
            <person name="Brumm P."/>
            <person name="Mead D."/>
            <person name="Woyke T."/>
        </authorList>
    </citation>
    <scope>NUCLEOTIDE SEQUENCE [LARGE SCALE GENOMIC DNA]</scope>
    <source>
        <strain evidence="2">ATCC 21833 / DSM 2522 / FERM P-1141 / JCM 9156 / N-4</strain>
    </source>
</reference>
<dbReference type="STRING" id="649639.Bcell_2742"/>